<feature type="region of interest" description="Disordered" evidence="1">
    <location>
        <begin position="12"/>
        <end position="33"/>
    </location>
</feature>
<sequence length="363" mass="40170">MRNGSYIRALGRQSFEPSQPTSDADSAGSSTCEQSQEMQRRLIKAQNDVLATVGVCRRDTKQNQVLSEAIVQENEVGLLVGSIDLTITYLTTWPLIGIRNRLQMFFNAVLVLGLSFVPTFDSPIPSPCLISLDPPVPILIHPFFLSIPQYSCGFLQFFFFNQLRRVIPRPTNPDAASIAGALDEGLDGEHWDMDIHIPPPPADETVAIMIEQTSSEGDRSRQHFTATLQFDEPQLFPRGAGWTGEAEQPLTEMMDGEPPPIQHRVTRLSLHPADVLASHVADGIATAFSSVFESAVMRTIATSFLLRQGTEAGAVKMRVFSPWEFRGNIGLVAKALAGEWGLMWLLFEGSYFASTWIGIRWFG</sequence>
<organism evidence="2 3">
    <name type="scientific">Tuber magnatum</name>
    <name type="common">white Piedmont truffle</name>
    <dbReference type="NCBI Taxonomy" id="42249"/>
    <lineage>
        <taxon>Eukaryota</taxon>
        <taxon>Fungi</taxon>
        <taxon>Dikarya</taxon>
        <taxon>Ascomycota</taxon>
        <taxon>Pezizomycotina</taxon>
        <taxon>Pezizomycetes</taxon>
        <taxon>Pezizales</taxon>
        <taxon>Tuberaceae</taxon>
        <taxon>Tuber</taxon>
    </lineage>
</organism>
<keyword evidence="3" id="KW-1185">Reference proteome</keyword>
<evidence type="ECO:0000313" key="3">
    <source>
        <dbReference type="Proteomes" id="UP000246991"/>
    </source>
</evidence>
<dbReference type="AlphaFoldDB" id="A0A317T0V7"/>
<name>A0A317T0V7_9PEZI</name>
<accession>A0A317T0V7</accession>
<dbReference type="EMBL" id="PYWC01000009">
    <property type="protein sequence ID" value="PWW79377.1"/>
    <property type="molecule type" value="Genomic_DNA"/>
</dbReference>
<evidence type="ECO:0000313" key="2">
    <source>
        <dbReference type="EMBL" id="PWW79377.1"/>
    </source>
</evidence>
<gene>
    <name evidence="2" type="ORF">C7212DRAFT_340272</name>
</gene>
<reference evidence="2 3" key="1">
    <citation type="submission" date="2018-03" db="EMBL/GenBank/DDBJ databases">
        <title>Genomes of Pezizomycetes fungi and the evolution of truffles.</title>
        <authorList>
            <person name="Murat C."/>
            <person name="Payen T."/>
            <person name="Noel B."/>
            <person name="Kuo A."/>
            <person name="Martin F.M."/>
        </authorList>
    </citation>
    <scope>NUCLEOTIDE SEQUENCE [LARGE SCALE GENOMIC DNA]</scope>
    <source>
        <strain evidence="2">091103-1</strain>
    </source>
</reference>
<evidence type="ECO:0000256" key="1">
    <source>
        <dbReference type="SAM" id="MobiDB-lite"/>
    </source>
</evidence>
<feature type="compositionally biased region" description="Polar residues" evidence="1">
    <location>
        <begin position="15"/>
        <end position="33"/>
    </location>
</feature>
<proteinExistence type="predicted"/>
<dbReference type="OrthoDB" id="5383784at2759"/>
<comment type="caution">
    <text evidence="2">The sequence shown here is derived from an EMBL/GenBank/DDBJ whole genome shotgun (WGS) entry which is preliminary data.</text>
</comment>
<dbReference type="Proteomes" id="UP000246991">
    <property type="component" value="Unassembled WGS sequence"/>
</dbReference>
<protein>
    <submittedName>
        <fullName evidence="2">Uncharacterized protein</fullName>
    </submittedName>
</protein>